<protein>
    <submittedName>
        <fullName evidence="4">Helix-turn-helix domain-containing protein</fullName>
    </submittedName>
</protein>
<name>A0A9D1HHY5_9FIRM</name>
<dbReference type="InterPro" id="IPR051448">
    <property type="entry name" value="CdaR-like_regulators"/>
</dbReference>
<dbReference type="Proteomes" id="UP000824164">
    <property type="component" value="Unassembled WGS sequence"/>
</dbReference>
<accession>A0A9D1HHY5</accession>
<feature type="domain" description="CdaR GGDEF-like" evidence="3">
    <location>
        <begin position="154"/>
        <end position="270"/>
    </location>
</feature>
<evidence type="ECO:0000313" key="5">
    <source>
        <dbReference type="Proteomes" id="UP000824164"/>
    </source>
</evidence>
<dbReference type="AlphaFoldDB" id="A0A9D1HHY5"/>
<evidence type="ECO:0000259" key="2">
    <source>
        <dbReference type="Pfam" id="PF13556"/>
    </source>
</evidence>
<dbReference type="PANTHER" id="PTHR33744">
    <property type="entry name" value="CARBOHYDRATE DIACID REGULATOR"/>
    <property type="match status" value="1"/>
</dbReference>
<dbReference type="InterPro" id="IPR041522">
    <property type="entry name" value="CdaR_GGDEF"/>
</dbReference>
<reference evidence="4" key="2">
    <citation type="journal article" date="2021" name="PeerJ">
        <title>Extensive microbial diversity within the chicken gut microbiome revealed by metagenomics and culture.</title>
        <authorList>
            <person name="Gilroy R."/>
            <person name="Ravi A."/>
            <person name="Getino M."/>
            <person name="Pursley I."/>
            <person name="Horton D.L."/>
            <person name="Alikhan N.F."/>
            <person name="Baker D."/>
            <person name="Gharbi K."/>
            <person name="Hall N."/>
            <person name="Watson M."/>
            <person name="Adriaenssens E.M."/>
            <person name="Foster-Nyarko E."/>
            <person name="Jarju S."/>
            <person name="Secka A."/>
            <person name="Antonio M."/>
            <person name="Oren A."/>
            <person name="Chaudhuri R.R."/>
            <person name="La Ragione R."/>
            <person name="Hildebrand F."/>
            <person name="Pallen M.J."/>
        </authorList>
    </citation>
    <scope>NUCLEOTIDE SEQUENCE</scope>
    <source>
        <strain evidence="4">CHK187-14744</strain>
    </source>
</reference>
<dbReference type="InterPro" id="IPR025736">
    <property type="entry name" value="PucR_C-HTH_dom"/>
</dbReference>
<comment type="caution">
    <text evidence="4">The sequence shown here is derived from an EMBL/GenBank/DDBJ whole genome shotgun (WGS) entry which is preliminary data.</text>
</comment>
<dbReference type="Pfam" id="PF17853">
    <property type="entry name" value="GGDEF_2"/>
    <property type="match status" value="1"/>
</dbReference>
<dbReference type="InterPro" id="IPR042070">
    <property type="entry name" value="PucR_C-HTH_sf"/>
</dbReference>
<dbReference type="EMBL" id="DVLT01000067">
    <property type="protein sequence ID" value="HIU03661.1"/>
    <property type="molecule type" value="Genomic_DNA"/>
</dbReference>
<proteinExistence type="inferred from homology"/>
<evidence type="ECO:0000259" key="3">
    <source>
        <dbReference type="Pfam" id="PF17853"/>
    </source>
</evidence>
<comment type="similarity">
    <text evidence="1">Belongs to the CdaR family.</text>
</comment>
<reference evidence="4" key="1">
    <citation type="submission" date="2020-10" db="EMBL/GenBank/DDBJ databases">
        <authorList>
            <person name="Gilroy R."/>
        </authorList>
    </citation>
    <scope>NUCLEOTIDE SEQUENCE</scope>
    <source>
        <strain evidence="4">CHK187-14744</strain>
    </source>
</reference>
<dbReference type="Gene3D" id="1.10.10.2840">
    <property type="entry name" value="PucR C-terminal helix-turn-helix domain"/>
    <property type="match status" value="1"/>
</dbReference>
<evidence type="ECO:0000313" key="4">
    <source>
        <dbReference type="EMBL" id="HIU03661.1"/>
    </source>
</evidence>
<sequence>MAITVQDLIQQSYMAGVKIICGKSRLSTRIEGLTFFNDACSNSISKRNVVLAAAGELNQYTSSGLEQIGKTFSNQKIAALVIKMDKKYDSILEKNLADIFASCSFTVLALPNDVLIAPLIKGLNYDIIYAQGYNMSNPYEDNCLQELVCVERNEQSILSYIKMMGIRVNEYLCILLLKPMGKVDLRDITHICYSFLGNEGFISRRNGTVMLMLRSTAEYTSAVAYFRKFSEKLRTHMKNVYRKDFFLGVGHTFESQIEIRKSYLSAKTALLAALSSTGKDIIFYDDMGIYKILYHLRNRKDLFELKSDTVDRLKTYDLDHHTEYYTTVKAYVQNFYSIRNTASQLFVQYNTIRYRISKIKEEFGWDLFDRDDCIYLTIGFQAENFLQEEKSN</sequence>
<feature type="domain" description="PucR C-terminal helix-turn-helix" evidence="2">
    <location>
        <begin position="326"/>
        <end position="381"/>
    </location>
</feature>
<evidence type="ECO:0000256" key="1">
    <source>
        <dbReference type="ARBA" id="ARBA00006754"/>
    </source>
</evidence>
<gene>
    <name evidence="4" type="ORF">IAB63_10460</name>
</gene>
<organism evidence="4 5">
    <name type="scientific">Candidatus Onthocola gallistercoris</name>
    <dbReference type="NCBI Taxonomy" id="2840876"/>
    <lineage>
        <taxon>Bacteria</taxon>
        <taxon>Bacillati</taxon>
        <taxon>Bacillota</taxon>
        <taxon>Bacilli</taxon>
        <taxon>Candidatus Onthocola</taxon>
    </lineage>
</organism>
<dbReference type="PANTHER" id="PTHR33744:SF1">
    <property type="entry name" value="DNA-BINDING TRANSCRIPTIONAL ACTIVATOR ADER"/>
    <property type="match status" value="1"/>
</dbReference>
<dbReference type="Pfam" id="PF13556">
    <property type="entry name" value="HTH_30"/>
    <property type="match status" value="1"/>
</dbReference>